<evidence type="ECO:0000313" key="5">
    <source>
        <dbReference type="Proteomes" id="UP000516862"/>
    </source>
</evidence>
<dbReference type="InterPro" id="IPR011701">
    <property type="entry name" value="MFS"/>
</dbReference>
<dbReference type="Pfam" id="PF07690">
    <property type="entry name" value="MFS_1"/>
    <property type="match status" value="1"/>
</dbReference>
<dbReference type="EMBL" id="CP061561">
    <property type="protein sequence ID" value="QNX05548.1"/>
    <property type="molecule type" value="Genomic_DNA"/>
</dbReference>
<dbReference type="Gene3D" id="1.20.1250.20">
    <property type="entry name" value="MFS general substrate transporter like domains"/>
    <property type="match status" value="1"/>
</dbReference>
<proteinExistence type="predicted"/>
<evidence type="ECO:0000256" key="1">
    <source>
        <dbReference type="ARBA" id="ARBA00022692"/>
    </source>
</evidence>
<reference evidence="4 5" key="2">
    <citation type="submission" date="2020-09" db="EMBL/GenBank/DDBJ databases">
        <authorList>
            <person name="Chen F.-J."/>
            <person name="Lee Y.-T."/>
        </authorList>
    </citation>
    <scope>NUCLEOTIDE SEQUENCE [LARGE SCALE GENOMIC DNA]</scope>
    <source>
        <strain evidence="4 5">AS73</strain>
    </source>
</reference>
<dbReference type="Proteomes" id="UP000516862">
    <property type="component" value="Chromosome"/>
</dbReference>
<evidence type="ECO:0000256" key="2">
    <source>
        <dbReference type="ARBA" id="ARBA00022989"/>
    </source>
</evidence>
<sequence length="402" mass="45398">MDKVFYLLKNNKWFLFLSISFLLSGIGSSLTQVLVFGQLIELKASNSEIAFNFFFVTISNIIALHFGTKLAYRYRSFNIFIACELLSLIGLLIPFYAIEKNSILFFNITTLVPSICSGLIFVSYTSLVKDNFSDEDFEPISIIESIIFSAVTLIGTGLGLIIYRILPPLEFIYFDGLLSIIVLIIFVFIKNLHPIQKIEYNLEEISNYSILKLNGIKLQTFILPLILYSATAPAMALMPTLGKLFPDLNFTFGLTISAGIALIFSRGIGQVLGPIVLGKIGITKNLKNEKTIIYILLIFIVFYSFIFLIKNIYIILCLIIFAHILSNIVFSISLYMMYSNFSENEISYFSTKSYQIGNFILLISSLLSIVLVKYVTPYTAYITISIASMLALFFVNNLNKFK</sequence>
<keyword evidence="2" id="KW-1133">Transmembrane helix</keyword>
<organism evidence="4 5">
    <name type="scientific">Acinetobacter seifertii</name>
    <dbReference type="NCBI Taxonomy" id="1530123"/>
    <lineage>
        <taxon>Bacteria</taxon>
        <taxon>Pseudomonadati</taxon>
        <taxon>Pseudomonadota</taxon>
        <taxon>Gammaproteobacteria</taxon>
        <taxon>Moraxellales</taxon>
        <taxon>Moraxellaceae</taxon>
        <taxon>Acinetobacter</taxon>
        <taxon>Acinetobacter calcoaceticus/baumannii complex</taxon>
    </lineage>
</organism>
<gene>
    <name evidence="4" type="ORF">IC796_00760</name>
</gene>
<reference evidence="5" key="1">
    <citation type="submission" date="2020-09" db="EMBL/GenBank/DDBJ databases">
        <title>Clinical and molecular characterization of Acinetobacter seifertii in Taiwan.</title>
        <authorList>
            <person name="Li L.-H."/>
            <person name="Yang Y.-S."/>
            <person name="Sun J.-R."/>
            <person name="Huang T.-W."/>
            <person name="Huang W.-C."/>
            <person name="Wang Y.-C."/>
            <person name="Kuo T.-H."/>
            <person name="Kuo S.-C."/>
            <person name="Chen T.-L."/>
        </authorList>
    </citation>
    <scope>NUCLEOTIDE SEQUENCE [LARGE SCALE GENOMIC DNA]</scope>
    <source>
        <strain evidence="5">AS73</strain>
    </source>
</reference>
<dbReference type="InterPro" id="IPR036259">
    <property type="entry name" value="MFS_trans_sf"/>
</dbReference>
<protein>
    <submittedName>
        <fullName evidence="4">MFS transporter</fullName>
    </submittedName>
</protein>
<evidence type="ECO:0000313" key="4">
    <source>
        <dbReference type="EMBL" id="QNX05548.1"/>
    </source>
</evidence>
<evidence type="ECO:0000256" key="3">
    <source>
        <dbReference type="ARBA" id="ARBA00023136"/>
    </source>
</evidence>
<accession>A0A7H2P5Y7</accession>
<dbReference type="GO" id="GO:0022857">
    <property type="term" value="F:transmembrane transporter activity"/>
    <property type="evidence" value="ECO:0007669"/>
    <property type="project" value="InterPro"/>
</dbReference>
<dbReference type="SUPFAM" id="SSF103473">
    <property type="entry name" value="MFS general substrate transporter"/>
    <property type="match status" value="1"/>
</dbReference>
<keyword evidence="1" id="KW-0812">Transmembrane</keyword>
<keyword evidence="3" id="KW-0472">Membrane</keyword>
<dbReference type="RefSeq" id="WP_151682871.1">
    <property type="nucleotide sequence ID" value="NZ_BKEE01000001.1"/>
</dbReference>
<name>A0A7H2P5Y7_9GAMM</name>
<dbReference type="AlphaFoldDB" id="A0A7H2P5Y7"/>